<dbReference type="Gene3D" id="1.10.10.10">
    <property type="entry name" value="Winged helix-like DNA-binding domain superfamily/Winged helix DNA-binding domain"/>
    <property type="match status" value="2"/>
</dbReference>
<sequence length="333" mass="37060">MAEAVTVKVEKLDAAEIEQKVIELCSANPAGITDKLVQMHVPSCDPSARVAAFNKLLSQGKIEILKQKNQLLYRLKDSDADKKCKGSDREEKVVYKIVEEAGNKGIWIRDIRNKSGLVLTSLNKILKSLESKKLIKAVKSVSASKKKVYMLYNLEPDRSVSGGAWYNDQEFESEFVEVLNQQCHRFLLKKLTVAKETSSDPVLEKNASFASSKEVWEFIKKLGISKVQLSLEDIETILNTLIYDGKAEKTVVCGSSVLGGSSKNSSSSEELLNLYRAIEPLVESAGLMRMPCGTCPVKQNCYEGGVVSPSTCQYFKKWLSEDFDENASFEDVF</sequence>
<dbReference type="GO" id="GO:0006383">
    <property type="term" value="P:transcription by RNA polymerase III"/>
    <property type="evidence" value="ECO:0007669"/>
    <property type="project" value="UniProtKB-UniRule"/>
</dbReference>
<comment type="function">
    <text evidence="6 7">DNA-dependent RNA polymerase catalyzes the transcription of DNA into RNA using the four ribonucleoside triphosphates as substrates. Specific peripheric component of RNA polymerase III which synthesizes small RNAs, such as 5S rRNA and tRNAs.</text>
</comment>
<dbReference type="Pfam" id="PF05158">
    <property type="entry name" value="RNA_pol_Rpc34"/>
    <property type="match status" value="1"/>
</dbReference>
<name>A0A023GKU0_AMBTT</name>
<evidence type="ECO:0000256" key="5">
    <source>
        <dbReference type="ARBA" id="ARBA00023242"/>
    </source>
</evidence>
<dbReference type="PANTHER" id="PTHR12780">
    <property type="entry name" value="RNA POLYMERASE III DNA DIRECTED , 39KD SUBUNIT-RELATED"/>
    <property type="match status" value="1"/>
</dbReference>
<comment type="subcellular location">
    <subcellularLocation>
        <location evidence="1 7">Nucleus</location>
    </subcellularLocation>
</comment>
<dbReference type="FunFam" id="1.10.10.10:FF:000116">
    <property type="entry name" value="DNA-directed RNA polymerase III subunit RPC6"/>
    <property type="match status" value="1"/>
</dbReference>
<dbReference type="SUPFAM" id="SSF46785">
    <property type="entry name" value="Winged helix' DNA-binding domain"/>
    <property type="match status" value="2"/>
</dbReference>
<dbReference type="GO" id="GO:0005654">
    <property type="term" value="C:nucleoplasm"/>
    <property type="evidence" value="ECO:0007669"/>
    <property type="project" value="UniProtKB-ARBA"/>
</dbReference>
<dbReference type="PIRSF" id="PIRSF028763">
    <property type="entry name" value="RNA_pol_Rpc34"/>
    <property type="match status" value="1"/>
</dbReference>
<dbReference type="GO" id="GO:0005666">
    <property type="term" value="C:RNA polymerase III complex"/>
    <property type="evidence" value="ECO:0007669"/>
    <property type="project" value="UniProtKB-UniRule"/>
</dbReference>
<evidence type="ECO:0000256" key="1">
    <source>
        <dbReference type="ARBA" id="ARBA00004123"/>
    </source>
</evidence>
<dbReference type="EMBL" id="GBBM01001675">
    <property type="protein sequence ID" value="JAC33743.1"/>
    <property type="molecule type" value="mRNA"/>
</dbReference>
<comment type="similarity">
    <text evidence="2 7">Belongs to the eukaryotic RPC34/RPC39 RNA polymerase subunit family.</text>
</comment>
<keyword evidence="5 7" id="KW-0539">Nucleus</keyword>
<evidence type="ECO:0000256" key="7">
    <source>
        <dbReference type="PIRNR" id="PIRNR028763"/>
    </source>
</evidence>
<evidence type="ECO:0000256" key="6">
    <source>
        <dbReference type="ARBA" id="ARBA00055148"/>
    </source>
</evidence>
<dbReference type="InterPro" id="IPR016049">
    <property type="entry name" value="RNA_pol_Rpc34-like"/>
</dbReference>
<dbReference type="AlphaFoldDB" id="A0A023GKU0"/>
<evidence type="ECO:0000256" key="3">
    <source>
        <dbReference type="ARBA" id="ARBA00022478"/>
    </source>
</evidence>
<dbReference type="InterPro" id="IPR036390">
    <property type="entry name" value="WH_DNA-bd_sf"/>
</dbReference>
<dbReference type="InterPro" id="IPR007832">
    <property type="entry name" value="RNA_pol_Rpc34"/>
</dbReference>
<proteinExistence type="evidence at transcript level"/>
<organism evidence="8">
    <name type="scientific">Amblyomma triste</name>
    <name type="common">Neotropical tick</name>
    <dbReference type="NCBI Taxonomy" id="251400"/>
    <lineage>
        <taxon>Eukaryota</taxon>
        <taxon>Metazoa</taxon>
        <taxon>Ecdysozoa</taxon>
        <taxon>Arthropoda</taxon>
        <taxon>Chelicerata</taxon>
        <taxon>Arachnida</taxon>
        <taxon>Acari</taxon>
        <taxon>Parasitiformes</taxon>
        <taxon>Ixodida</taxon>
        <taxon>Ixodoidea</taxon>
        <taxon>Ixodidae</taxon>
        <taxon>Amblyomminae</taxon>
        <taxon>Amblyomma</taxon>
    </lineage>
</organism>
<reference evidence="8" key="1">
    <citation type="submission" date="2014-03" db="EMBL/GenBank/DDBJ databases">
        <title>The sialotranscriptome of Amblyomma triste, Amblyomma parvum and Amblyomma cajennense ticks, uncovered by 454-based RNA-seq.</title>
        <authorList>
            <person name="Garcia G.R."/>
            <person name="Gardinassi L.G."/>
            <person name="Ribeiro J.M."/>
            <person name="Anatriello E."/>
            <person name="Ferreira B.R."/>
            <person name="Moreira H.N."/>
            <person name="Mafra C."/>
            <person name="Olegario M.M."/>
            <person name="Szabo P.J."/>
            <person name="Miranda-Santos I.K."/>
            <person name="Maruyama S.R."/>
        </authorList>
    </citation>
    <scope>NUCLEOTIDE SEQUENCE</scope>
    <source>
        <strain evidence="8">Mato Grasso do Sul</strain>
        <tissue evidence="8">Salivary glands</tissue>
    </source>
</reference>
<dbReference type="InterPro" id="IPR036388">
    <property type="entry name" value="WH-like_DNA-bd_sf"/>
</dbReference>
<accession>A0A023GKU0</accession>
<keyword evidence="4 7" id="KW-0804">Transcription</keyword>
<evidence type="ECO:0000256" key="2">
    <source>
        <dbReference type="ARBA" id="ARBA00011038"/>
    </source>
</evidence>
<dbReference type="GO" id="GO:0005737">
    <property type="term" value="C:cytoplasm"/>
    <property type="evidence" value="ECO:0007669"/>
    <property type="project" value="UniProtKB-ARBA"/>
</dbReference>
<evidence type="ECO:0000313" key="8">
    <source>
        <dbReference type="EMBL" id="JAC33743.1"/>
    </source>
</evidence>
<dbReference type="FunFam" id="1.10.10.10:FF:000237">
    <property type="entry name" value="DNA-directed RNA polymerase III subunit RPC6"/>
    <property type="match status" value="1"/>
</dbReference>
<evidence type="ECO:0000256" key="4">
    <source>
        <dbReference type="ARBA" id="ARBA00023163"/>
    </source>
</evidence>
<keyword evidence="3 7" id="KW-0240">DNA-directed RNA polymerase</keyword>
<protein>
    <recommendedName>
        <fullName evidence="7">DNA-directed RNA polymerase III subunit RPC6</fullName>
        <shortName evidence="7">RNA polymerase III subunit C6</shortName>
    </recommendedName>
</protein>